<reference evidence="1" key="1">
    <citation type="submission" date="2022-12" db="EMBL/GenBank/DDBJ databases">
        <title>Bacterial isolates from different developmental stages of Nematostella vectensis.</title>
        <authorList>
            <person name="Fraune S."/>
        </authorList>
    </citation>
    <scope>NUCLEOTIDE SEQUENCE</scope>
    <source>
        <strain evidence="1">G21630-S1</strain>
    </source>
</reference>
<dbReference type="Proteomes" id="UP001069802">
    <property type="component" value="Unassembled WGS sequence"/>
</dbReference>
<proteinExistence type="predicted"/>
<comment type="caution">
    <text evidence="1">The sequence shown here is derived from an EMBL/GenBank/DDBJ whole genome shotgun (WGS) entry which is preliminary data.</text>
</comment>
<dbReference type="EMBL" id="JAPWGY010000003">
    <property type="protein sequence ID" value="MCZ4281356.1"/>
    <property type="molecule type" value="Genomic_DNA"/>
</dbReference>
<protein>
    <submittedName>
        <fullName evidence="1">DUF4344 domain-containing metallopeptidase</fullName>
    </submittedName>
</protein>
<dbReference type="InterPro" id="IPR025644">
    <property type="entry name" value="DUF4344"/>
</dbReference>
<evidence type="ECO:0000313" key="1">
    <source>
        <dbReference type="EMBL" id="MCZ4281356.1"/>
    </source>
</evidence>
<accession>A0ABT4LLV3</accession>
<organism evidence="1 2">
    <name type="scientific">Kiloniella laminariae</name>
    <dbReference type="NCBI Taxonomy" id="454162"/>
    <lineage>
        <taxon>Bacteria</taxon>
        <taxon>Pseudomonadati</taxon>
        <taxon>Pseudomonadota</taxon>
        <taxon>Alphaproteobacteria</taxon>
        <taxon>Rhodospirillales</taxon>
        <taxon>Kiloniellaceae</taxon>
        <taxon>Kiloniella</taxon>
    </lineage>
</organism>
<evidence type="ECO:0000313" key="2">
    <source>
        <dbReference type="Proteomes" id="UP001069802"/>
    </source>
</evidence>
<sequence>MRCFKETVIGAVLSFTLLILWGDRPEAAEPKESLSEQEFIAGNVLLTLYHEAGHALISIFDLPIPGSEEDAADAFSVLALTEELKQGEMSEVRETKLDNYLFATALYWLVMSEDEEADPADQPGEHSLDSQRLLQHLCLVYGSDPEVYIDLPRDFAVEDRITSSCQQTYEQTIGGWENLLEPYLLGDLLAVDKLTVIEEAPDPQYQGYRAWLHVHGILDEFEGFIENSFNLPTKITLRLKSCGEANAFWDPQTLEIILCDEQVAEYSHVYEELQLAK</sequence>
<gene>
    <name evidence="1" type="ORF">O4H49_11245</name>
</gene>
<dbReference type="Pfam" id="PF14247">
    <property type="entry name" value="DUF4344"/>
    <property type="match status" value="2"/>
</dbReference>
<dbReference type="RefSeq" id="WP_269423515.1">
    <property type="nucleotide sequence ID" value="NZ_JAPWGY010000003.1"/>
</dbReference>
<name>A0ABT4LLV3_9PROT</name>
<keyword evidence="2" id="KW-1185">Reference proteome</keyword>